<reference evidence="1" key="1">
    <citation type="submission" date="2014-09" db="EMBL/GenBank/DDBJ databases">
        <authorList>
            <person name="Magalhaes I.L.F."/>
            <person name="Oliveira U."/>
            <person name="Santos F.R."/>
            <person name="Vidigal T.H.D.A."/>
            <person name="Brescovit A.D."/>
            <person name="Santos A.J."/>
        </authorList>
    </citation>
    <scope>NUCLEOTIDE SEQUENCE</scope>
    <source>
        <tissue evidence="1">Shoot tissue taken approximately 20 cm above the soil surface</tissue>
    </source>
</reference>
<organism evidence="1">
    <name type="scientific">Arundo donax</name>
    <name type="common">Giant reed</name>
    <name type="synonym">Donax arundinaceus</name>
    <dbReference type="NCBI Taxonomy" id="35708"/>
    <lineage>
        <taxon>Eukaryota</taxon>
        <taxon>Viridiplantae</taxon>
        <taxon>Streptophyta</taxon>
        <taxon>Embryophyta</taxon>
        <taxon>Tracheophyta</taxon>
        <taxon>Spermatophyta</taxon>
        <taxon>Magnoliopsida</taxon>
        <taxon>Liliopsida</taxon>
        <taxon>Poales</taxon>
        <taxon>Poaceae</taxon>
        <taxon>PACMAD clade</taxon>
        <taxon>Arundinoideae</taxon>
        <taxon>Arundineae</taxon>
        <taxon>Arundo</taxon>
    </lineage>
</organism>
<dbReference type="AlphaFoldDB" id="A0A0A9D2A9"/>
<accession>A0A0A9D2A9</accession>
<evidence type="ECO:0000313" key="1">
    <source>
        <dbReference type="EMBL" id="JAD81936.1"/>
    </source>
</evidence>
<protein>
    <submittedName>
        <fullName evidence="1">Uncharacterized protein</fullName>
    </submittedName>
</protein>
<reference evidence="1" key="2">
    <citation type="journal article" date="2015" name="Data Brief">
        <title>Shoot transcriptome of the giant reed, Arundo donax.</title>
        <authorList>
            <person name="Barrero R.A."/>
            <person name="Guerrero F.D."/>
            <person name="Moolhuijzen P."/>
            <person name="Goolsby J.A."/>
            <person name="Tidwell J."/>
            <person name="Bellgard S.E."/>
            <person name="Bellgard M.I."/>
        </authorList>
    </citation>
    <scope>NUCLEOTIDE SEQUENCE</scope>
    <source>
        <tissue evidence="1">Shoot tissue taken approximately 20 cm above the soil surface</tissue>
    </source>
</reference>
<name>A0A0A9D2A9_ARUDO</name>
<proteinExistence type="predicted"/>
<dbReference type="EMBL" id="GBRH01215959">
    <property type="protein sequence ID" value="JAD81936.1"/>
    <property type="molecule type" value="Transcribed_RNA"/>
</dbReference>
<sequence>MAGENFTGTVKISPRFGRVLQIILVSTSVSTTTKVDEMYRHTGAGEFCRAAK</sequence>